<dbReference type="Pfam" id="PF05517">
    <property type="entry name" value="p25-alpha"/>
    <property type="match status" value="1"/>
</dbReference>
<accession>A0A8T0FRV5</accession>
<dbReference type="SUPFAM" id="SSF47473">
    <property type="entry name" value="EF-hand"/>
    <property type="match status" value="1"/>
</dbReference>
<comment type="similarity">
    <text evidence="1">Belongs to the TPPP family.</text>
</comment>
<dbReference type="GO" id="GO:0015631">
    <property type="term" value="F:tubulin binding"/>
    <property type="evidence" value="ECO:0007669"/>
    <property type="project" value="InterPro"/>
</dbReference>
<dbReference type="AlphaFoldDB" id="A0A8T0FRV5"/>
<name>A0A8T0FRV5_ARGBR</name>
<sequence length="127" mass="14118">MSEEQKGSDQPPASCPSKSKDFSALFSSYAKFGDDKGEGKISLRNIQKWFQQAGMDKLEAIINDECVAYEYKNLFKDKTHITKTEFESLIGAIAGCKKMDRNVLMDKLVAAGEPKISNVQDLISQVC</sequence>
<dbReference type="EMBL" id="JABXBU010000003">
    <property type="protein sequence ID" value="KAF8792230.1"/>
    <property type="molecule type" value="Genomic_DNA"/>
</dbReference>
<evidence type="ECO:0000256" key="1">
    <source>
        <dbReference type="ARBA" id="ARBA00010994"/>
    </source>
</evidence>
<dbReference type="Gene3D" id="1.10.238.10">
    <property type="entry name" value="EF-hand"/>
    <property type="match status" value="1"/>
</dbReference>
<reference evidence="2" key="1">
    <citation type="journal article" date="2020" name="bioRxiv">
        <title>Chromosome-level reference genome of the European wasp spider Argiope bruennichi: a resource for studies on range expansion and evolutionary adaptation.</title>
        <authorList>
            <person name="Sheffer M.M."/>
            <person name="Hoppe A."/>
            <person name="Krehenwinkel H."/>
            <person name="Uhl G."/>
            <person name="Kuss A.W."/>
            <person name="Jensen L."/>
            <person name="Jensen C."/>
            <person name="Gillespie R.G."/>
            <person name="Hoff K.J."/>
            <person name="Prost S."/>
        </authorList>
    </citation>
    <scope>NUCLEOTIDE SEQUENCE</scope>
</reference>
<keyword evidence="3" id="KW-1185">Reference proteome</keyword>
<reference evidence="2" key="2">
    <citation type="submission" date="2020-06" db="EMBL/GenBank/DDBJ databases">
        <authorList>
            <person name="Sheffer M."/>
        </authorList>
    </citation>
    <scope>NUCLEOTIDE SEQUENCE</scope>
</reference>
<comment type="caution">
    <text evidence="2">The sequence shown here is derived from an EMBL/GenBank/DDBJ whole genome shotgun (WGS) entry which is preliminary data.</text>
</comment>
<dbReference type="GO" id="GO:0046785">
    <property type="term" value="P:microtubule polymerization"/>
    <property type="evidence" value="ECO:0007669"/>
    <property type="project" value="InterPro"/>
</dbReference>
<evidence type="ECO:0000313" key="2">
    <source>
        <dbReference type="EMBL" id="KAF8792230.1"/>
    </source>
</evidence>
<evidence type="ECO:0000313" key="3">
    <source>
        <dbReference type="Proteomes" id="UP000807504"/>
    </source>
</evidence>
<proteinExistence type="inferred from homology"/>
<dbReference type="InterPro" id="IPR008907">
    <property type="entry name" value="TPP/p25"/>
</dbReference>
<gene>
    <name evidence="2" type="ORF">HNY73_003854</name>
</gene>
<dbReference type="Proteomes" id="UP000807504">
    <property type="component" value="Unassembled WGS sequence"/>
</dbReference>
<organism evidence="2 3">
    <name type="scientific">Argiope bruennichi</name>
    <name type="common">Wasp spider</name>
    <name type="synonym">Aranea bruennichi</name>
    <dbReference type="NCBI Taxonomy" id="94029"/>
    <lineage>
        <taxon>Eukaryota</taxon>
        <taxon>Metazoa</taxon>
        <taxon>Ecdysozoa</taxon>
        <taxon>Arthropoda</taxon>
        <taxon>Chelicerata</taxon>
        <taxon>Arachnida</taxon>
        <taxon>Araneae</taxon>
        <taxon>Araneomorphae</taxon>
        <taxon>Entelegynae</taxon>
        <taxon>Araneoidea</taxon>
        <taxon>Araneidae</taxon>
        <taxon>Argiope</taxon>
    </lineage>
</organism>
<protein>
    <submittedName>
        <fullName evidence="2">Uncharacterized protein</fullName>
    </submittedName>
</protein>
<dbReference type="InterPro" id="IPR011992">
    <property type="entry name" value="EF-hand-dom_pair"/>
</dbReference>